<dbReference type="EMBL" id="VXIS01000019">
    <property type="protein sequence ID" value="KAA8912894.1"/>
    <property type="molecule type" value="Genomic_DNA"/>
</dbReference>
<keyword evidence="3" id="KW-1185">Reference proteome</keyword>
<sequence length="170" mass="19617">MSSPFSSDGMGQHHPQPRQSEVRPIDSYQYTAHHDQTTLVLGVMNYLERLENEIAEMKDFINLGFKRIETIGQTDGGIAATIEEHHRNWNCAHVTELDENFRLLPRLSGDYPSDIPTTGEVLREASHKVIDHILDQYDIPFVPTMFLVEKKMLYLRFLGANRVVMHRILD</sequence>
<evidence type="ECO:0000256" key="1">
    <source>
        <dbReference type="SAM" id="MobiDB-lite"/>
    </source>
</evidence>
<evidence type="ECO:0000313" key="2">
    <source>
        <dbReference type="EMBL" id="KAA8912894.1"/>
    </source>
</evidence>
<comment type="caution">
    <text evidence="2">The sequence shown here is derived from an EMBL/GenBank/DDBJ whole genome shotgun (WGS) entry which is preliminary data.</text>
</comment>
<protein>
    <submittedName>
        <fullName evidence="2">Uncharacterized protein</fullName>
    </submittedName>
</protein>
<accession>A0A5J5F813</accession>
<evidence type="ECO:0000313" key="3">
    <source>
        <dbReference type="Proteomes" id="UP000326924"/>
    </source>
</evidence>
<reference evidence="2 3" key="1">
    <citation type="submission" date="2019-09" db="EMBL/GenBank/DDBJ databases">
        <title>Draft genome of the ectomycorrhizal ascomycete Sphaerosporella brunnea.</title>
        <authorList>
            <consortium name="DOE Joint Genome Institute"/>
            <person name="Benucci G.M."/>
            <person name="Marozzi G."/>
            <person name="Antonielli L."/>
            <person name="Sanchez S."/>
            <person name="Marco P."/>
            <person name="Wang X."/>
            <person name="Falini L.B."/>
            <person name="Barry K."/>
            <person name="Haridas S."/>
            <person name="Lipzen A."/>
            <person name="Labutti K."/>
            <person name="Grigoriev I.V."/>
            <person name="Murat C."/>
            <person name="Martin F."/>
            <person name="Albertini E."/>
            <person name="Donnini D."/>
            <person name="Bonito G."/>
        </authorList>
    </citation>
    <scope>NUCLEOTIDE SEQUENCE [LARGE SCALE GENOMIC DNA]</scope>
    <source>
        <strain evidence="2 3">Sb_GMNB300</strain>
    </source>
</reference>
<proteinExistence type="predicted"/>
<name>A0A5J5F813_9PEZI</name>
<organism evidence="2 3">
    <name type="scientific">Sphaerosporella brunnea</name>
    <dbReference type="NCBI Taxonomy" id="1250544"/>
    <lineage>
        <taxon>Eukaryota</taxon>
        <taxon>Fungi</taxon>
        <taxon>Dikarya</taxon>
        <taxon>Ascomycota</taxon>
        <taxon>Pezizomycotina</taxon>
        <taxon>Pezizomycetes</taxon>
        <taxon>Pezizales</taxon>
        <taxon>Pyronemataceae</taxon>
        <taxon>Sphaerosporella</taxon>
    </lineage>
</organism>
<dbReference type="AlphaFoldDB" id="A0A5J5F813"/>
<dbReference type="InParanoid" id="A0A5J5F813"/>
<dbReference type="Proteomes" id="UP000326924">
    <property type="component" value="Unassembled WGS sequence"/>
</dbReference>
<gene>
    <name evidence="2" type="ORF">FN846DRAFT_903252</name>
</gene>
<feature type="region of interest" description="Disordered" evidence="1">
    <location>
        <begin position="1"/>
        <end position="21"/>
    </location>
</feature>
<dbReference type="OrthoDB" id="5401960at2759"/>